<sequence>MPRTSGLESGRYGPSHLYREPGVNPRARIPEFWRWDLPNAMNAAEITDKLGLHSLRNRNWYIQATCATSGDGLYEGLDWLANQLKNANRPWIINVVIIGVIGVVLGIRASRSYIPQQTPVSYSLSLYVQVWQERRKHKHPAVTPLILLLFFSIDDNEQQNTSRVEESQITRLRSGGIKEIHVRKKTPQKQGKRENIGKRDSPKGNEQIVEDTQHVEQTKDQNPKMAAAALLERAQALSTIDKKAGIDDLKKIVNLKVEEPVPGNDEEVIRLKEMSILELGERYRQLGNAKELGDLIKEARPFLACISKAKAAKLVRELVDKFLDMEAGTGMEVQLCKECIEWARQEKRTFLRQSLESRLVALYFDNRMYTDALHLGSQLLHELKKLDDKHLLVEVQLLESKTYHALSNLPKARAALTSARTTANAIYCPPKLQASLDLQSGGFCHQLAAMALIERATLRPIIY</sequence>
<dbReference type="EMBL" id="LR899617">
    <property type="protein sequence ID" value="CAD7241133.1"/>
    <property type="molecule type" value="Genomic_DNA"/>
</dbReference>
<dbReference type="PANTHER" id="PTHR10678">
    <property type="entry name" value="26S PROTEASOME NON-ATPASE REGULATORY SUBUNIT 11/COP9 SIGNALOSOME COMPLEX SUBUNIT 2"/>
    <property type="match status" value="1"/>
</dbReference>
<reference evidence="5" key="1">
    <citation type="submission" date="2020-11" db="EMBL/GenBank/DDBJ databases">
        <authorList>
            <person name="Tran Van P."/>
        </authorList>
    </citation>
    <scope>NUCLEOTIDE SEQUENCE</scope>
</reference>
<dbReference type="Proteomes" id="UP000677054">
    <property type="component" value="Unassembled WGS sequence"/>
</dbReference>
<dbReference type="GO" id="GO:0005525">
    <property type="term" value="F:GTP binding"/>
    <property type="evidence" value="ECO:0007669"/>
    <property type="project" value="UniProtKB-KW"/>
</dbReference>
<evidence type="ECO:0000256" key="1">
    <source>
        <dbReference type="ARBA" id="ARBA00022741"/>
    </source>
</evidence>
<evidence type="ECO:0000259" key="4">
    <source>
        <dbReference type="Pfam" id="PF18055"/>
    </source>
</evidence>
<keyword evidence="2" id="KW-0342">GTP-binding</keyword>
<dbReference type="InterPro" id="IPR027417">
    <property type="entry name" value="P-loop_NTPase"/>
</dbReference>
<dbReference type="InterPro" id="IPR040773">
    <property type="entry name" value="Rpn6_N"/>
</dbReference>
<dbReference type="Gene3D" id="1.25.40.570">
    <property type="match status" value="1"/>
</dbReference>
<evidence type="ECO:0000256" key="2">
    <source>
        <dbReference type="ARBA" id="ARBA00023134"/>
    </source>
</evidence>
<proteinExistence type="predicted"/>
<feature type="compositionally biased region" description="Basic and acidic residues" evidence="3">
    <location>
        <begin position="191"/>
        <end position="203"/>
    </location>
</feature>
<accession>A0A7R9A2S7</accession>
<gene>
    <name evidence="5" type="ORF">DSTB1V02_LOCUS1134</name>
</gene>
<dbReference type="OrthoDB" id="1418352at2759"/>
<dbReference type="Pfam" id="PF00025">
    <property type="entry name" value="Arf"/>
    <property type="match status" value="1"/>
</dbReference>
<keyword evidence="6" id="KW-1185">Reference proteome</keyword>
<feature type="domain" description="26S proteasome regulatory subunit Rpn6 N-terminal" evidence="4">
    <location>
        <begin position="234"/>
        <end position="355"/>
    </location>
</feature>
<dbReference type="InterPro" id="IPR006689">
    <property type="entry name" value="Small_GTPase_ARF/SAR"/>
</dbReference>
<dbReference type="Gene3D" id="3.40.50.300">
    <property type="entry name" value="P-loop containing nucleotide triphosphate hydrolases"/>
    <property type="match status" value="1"/>
</dbReference>
<evidence type="ECO:0000313" key="6">
    <source>
        <dbReference type="Proteomes" id="UP000677054"/>
    </source>
</evidence>
<name>A0A7R9A2S7_9CRUS</name>
<dbReference type="SUPFAM" id="SSF52540">
    <property type="entry name" value="P-loop containing nucleoside triphosphate hydrolases"/>
    <property type="match status" value="1"/>
</dbReference>
<dbReference type="GO" id="GO:0003924">
    <property type="term" value="F:GTPase activity"/>
    <property type="evidence" value="ECO:0007669"/>
    <property type="project" value="InterPro"/>
</dbReference>
<dbReference type="AlphaFoldDB" id="A0A7R9A2S7"/>
<evidence type="ECO:0000256" key="3">
    <source>
        <dbReference type="SAM" id="MobiDB-lite"/>
    </source>
</evidence>
<dbReference type="InterPro" id="IPR050871">
    <property type="entry name" value="26S_Proteasome/COP9_Components"/>
</dbReference>
<evidence type="ECO:0000313" key="5">
    <source>
        <dbReference type="EMBL" id="CAD7241133.1"/>
    </source>
</evidence>
<dbReference type="EMBL" id="CAJPEV010000100">
    <property type="protein sequence ID" value="CAG0880559.1"/>
    <property type="molecule type" value="Genomic_DNA"/>
</dbReference>
<feature type="region of interest" description="Disordered" evidence="3">
    <location>
        <begin position="183"/>
        <end position="207"/>
    </location>
</feature>
<protein>
    <recommendedName>
        <fullName evidence="4">26S proteasome regulatory subunit Rpn6 N-terminal domain-containing protein</fullName>
    </recommendedName>
</protein>
<dbReference type="Pfam" id="PF18055">
    <property type="entry name" value="RPN6_N"/>
    <property type="match status" value="1"/>
</dbReference>
<keyword evidence="1" id="KW-0547">Nucleotide-binding</keyword>
<organism evidence="5">
    <name type="scientific">Darwinula stevensoni</name>
    <dbReference type="NCBI Taxonomy" id="69355"/>
    <lineage>
        <taxon>Eukaryota</taxon>
        <taxon>Metazoa</taxon>
        <taxon>Ecdysozoa</taxon>
        <taxon>Arthropoda</taxon>
        <taxon>Crustacea</taxon>
        <taxon>Oligostraca</taxon>
        <taxon>Ostracoda</taxon>
        <taxon>Podocopa</taxon>
        <taxon>Podocopida</taxon>
        <taxon>Darwinulocopina</taxon>
        <taxon>Darwinuloidea</taxon>
        <taxon>Darwinulidae</taxon>
        <taxon>Darwinula</taxon>
    </lineage>
</organism>